<accession>A0A9D1EKN4</accession>
<name>A0A9D1EKN4_9FIRM</name>
<protein>
    <recommendedName>
        <fullName evidence="1">DUF5655 domain-containing protein</fullName>
    </recommendedName>
</protein>
<feature type="domain" description="DUF5655" evidence="1">
    <location>
        <begin position="10"/>
        <end position="118"/>
    </location>
</feature>
<organism evidence="2 3">
    <name type="scientific">Candidatus Egerieimonas intestinavium</name>
    <dbReference type="NCBI Taxonomy" id="2840777"/>
    <lineage>
        <taxon>Bacteria</taxon>
        <taxon>Bacillati</taxon>
        <taxon>Bacillota</taxon>
        <taxon>Clostridia</taxon>
        <taxon>Lachnospirales</taxon>
        <taxon>Lachnospiraceae</taxon>
        <taxon>Lachnospiraceae incertae sedis</taxon>
        <taxon>Candidatus Egerieimonas</taxon>
    </lineage>
</organism>
<evidence type="ECO:0000313" key="3">
    <source>
        <dbReference type="Proteomes" id="UP000886841"/>
    </source>
</evidence>
<reference evidence="2" key="2">
    <citation type="journal article" date="2021" name="PeerJ">
        <title>Extensive microbial diversity within the chicken gut microbiome revealed by metagenomics and culture.</title>
        <authorList>
            <person name="Gilroy R."/>
            <person name="Ravi A."/>
            <person name="Getino M."/>
            <person name="Pursley I."/>
            <person name="Horton D.L."/>
            <person name="Alikhan N.F."/>
            <person name="Baker D."/>
            <person name="Gharbi K."/>
            <person name="Hall N."/>
            <person name="Watson M."/>
            <person name="Adriaenssens E.M."/>
            <person name="Foster-Nyarko E."/>
            <person name="Jarju S."/>
            <person name="Secka A."/>
            <person name="Antonio M."/>
            <person name="Oren A."/>
            <person name="Chaudhuri R.R."/>
            <person name="La Ragione R."/>
            <person name="Hildebrand F."/>
            <person name="Pallen M.J."/>
        </authorList>
    </citation>
    <scope>NUCLEOTIDE SEQUENCE</scope>
    <source>
        <strain evidence="2">ChiSxjej1B13-7041</strain>
    </source>
</reference>
<reference evidence="2" key="1">
    <citation type="submission" date="2020-10" db="EMBL/GenBank/DDBJ databases">
        <authorList>
            <person name="Gilroy R."/>
        </authorList>
    </citation>
    <scope>NUCLEOTIDE SEQUENCE</scope>
    <source>
        <strain evidence="2">ChiSxjej1B13-7041</strain>
    </source>
</reference>
<proteinExistence type="predicted"/>
<dbReference type="AlphaFoldDB" id="A0A9D1EKN4"/>
<gene>
    <name evidence="2" type="ORF">IAB98_08360</name>
</gene>
<comment type="caution">
    <text evidence="2">The sequence shown here is derived from an EMBL/GenBank/DDBJ whole genome shotgun (WGS) entry which is preliminary data.</text>
</comment>
<dbReference type="EMBL" id="DVHU01000076">
    <property type="protein sequence ID" value="HIR93412.1"/>
    <property type="molecule type" value="Genomic_DNA"/>
</dbReference>
<dbReference type="Proteomes" id="UP000886841">
    <property type="component" value="Unassembled WGS sequence"/>
</dbReference>
<evidence type="ECO:0000259" key="1">
    <source>
        <dbReference type="Pfam" id="PF18899"/>
    </source>
</evidence>
<evidence type="ECO:0000313" key="2">
    <source>
        <dbReference type="EMBL" id="HIR93412.1"/>
    </source>
</evidence>
<sequence>MEQETFFFFEKHPEALPIYEAFERRVLQEIEGVHIRVQKTQITFTNPRVFACVSFLRVRKAKEMPPAYLVVTIGTGRRIDSPRIDAAVEPYPNRWTHHLVIAEESQIDDELMAWVREAAAFAASKRPGAAGGSGKKHGE</sequence>
<dbReference type="InterPro" id="IPR043714">
    <property type="entry name" value="DUF5655"/>
</dbReference>
<dbReference type="Pfam" id="PF18899">
    <property type="entry name" value="DUF5655"/>
    <property type="match status" value="1"/>
</dbReference>